<dbReference type="Proteomes" id="UP000177622">
    <property type="component" value="Unassembled WGS sequence"/>
</dbReference>
<feature type="compositionally biased region" description="Polar residues" evidence="2">
    <location>
        <begin position="31"/>
        <end position="44"/>
    </location>
</feature>
<keyword evidence="1 3" id="KW-0732">Signal</keyword>
<dbReference type="Gene3D" id="2.60.40.10">
    <property type="entry name" value="Immunoglobulins"/>
    <property type="match status" value="1"/>
</dbReference>
<feature type="domain" description="F5/8 type C" evidence="4">
    <location>
        <begin position="40"/>
        <end position="176"/>
    </location>
</feature>
<protein>
    <recommendedName>
        <fullName evidence="4">F5/8 type C domain-containing protein</fullName>
    </recommendedName>
</protein>
<dbReference type="InterPro" id="IPR011043">
    <property type="entry name" value="Gal_Oxase/kelch_b-propeller"/>
</dbReference>
<name>A0A1F5LGG9_PENAI</name>
<keyword evidence="6" id="KW-1185">Reference proteome</keyword>
<dbReference type="PANTHER" id="PTHR32208">
    <property type="entry name" value="SECRETED PROTEIN-RELATED"/>
    <property type="match status" value="1"/>
</dbReference>
<organism evidence="5 6">
    <name type="scientific">Penicillium arizonense</name>
    <dbReference type="NCBI Taxonomy" id="1835702"/>
    <lineage>
        <taxon>Eukaryota</taxon>
        <taxon>Fungi</taxon>
        <taxon>Dikarya</taxon>
        <taxon>Ascomycota</taxon>
        <taxon>Pezizomycotina</taxon>
        <taxon>Eurotiomycetes</taxon>
        <taxon>Eurotiomycetidae</taxon>
        <taxon>Eurotiales</taxon>
        <taxon>Aspergillaceae</taxon>
        <taxon>Penicillium</taxon>
    </lineage>
</organism>
<dbReference type="OrthoDB" id="2019572at2759"/>
<dbReference type="InterPro" id="IPR008979">
    <property type="entry name" value="Galactose-bd-like_sf"/>
</dbReference>
<dbReference type="UniPathway" id="UPA00280"/>
<dbReference type="SUPFAM" id="SSF50965">
    <property type="entry name" value="Galactose oxidase, central domain"/>
    <property type="match status" value="1"/>
</dbReference>
<dbReference type="InterPro" id="IPR014756">
    <property type="entry name" value="Ig_E-set"/>
</dbReference>
<evidence type="ECO:0000313" key="6">
    <source>
        <dbReference type="Proteomes" id="UP000177622"/>
    </source>
</evidence>
<dbReference type="InterPro" id="IPR015202">
    <property type="entry name" value="GO-like_E_set"/>
</dbReference>
<feature type="chain" id="PRO_5009519558" description="F5/8 type C domain-containing protein" evidence="3">
    <location>
        <begin position="18"/>
        <end position="668"/>
    </location>
</feature>
<dbReference type="SMART" id="SM00612">
    <property type="entry name" value="Kelch"/>
    <property type="match status" value="3"/>
</dbReference>
<dbReference type="PANTHER" id="PTHR32208:SF68">
    <property type="entry name" value="GALACTOSE OXIDASE"/>
    <property type="match status" value="1"/>
</dbReference>
<dbReference type="InterPro" id="IPR037293">
    <property type="entry name" value="Gal_Oxidase_central_sf"/>
</dbReference>
<dbReference type="InterPro" id="IPR006652">
    <property type="entry name" value="Kelch_1"/>
</dbReference>
<evidence type="ECO:0000259" key="4">
    <source>
        <dbReference type="PROSITE" id="PS50022"/>
    </source>
</evidence>
<reference evidence="5 6" key="1">
    <citation type="journal article" date="2016" name="Sci. Rep.">
        <title>Penicillium arizonense, a new, genome sequenced fungal species, reveals a high chemical diversity in secreted metabolites.</title>
        <authorList>
            <person name="Grijseels S."/>
            <person name="Nielsen J.C."/>
            <person name="Randelovic M."/>
            <person name="Nielsen J."/>
            <person name="Nielsen K.F."/>
            <person name="Workman M."/>
            <person name="Frisvad J.C."/>
        </authorList>
    </citation>
    <scope>NUCLEOTIDE SEQUENCE [LARGE SCALE GENOMIC DNA]</scope>
    <source>
        <strain evidence="5 6">CBS 141311</strain>
    </source>
</reference>
<dbReference type="RefSeq" id="XP_022487483.1">
    <property type="nucleotide sequence ID" value="XM_022632738.1"/>
</dbReference>
<dbReference type="PROSITE" id="PS50022">
    <property type="entry name" value="FA58C_3"/>
    <property type="match status" value="1"/>
</dbReference>
<dbReference type="InterPro" id="IPR000421">
    <property type="entry name" value="FA58C"/>
</dbReference>
<feature type="signal peptide" evidence="3">
    <location>
        <begin position="1"/>
        <end position="17"/>
    </location>
</feature>
<evidence type="ECO:0000256" key="3">
    <source>
        <dbReference type="SAM" id="SignalP"/>
    </source>
</evidence>
<dbReference type="Pfam" id="PF00754">
    <property type="entry name" value="F5_F8_type_C"/>
    <property type="match status" value="1"/>
</dbReference>
<evidence type="ECO:0000313" key="5">
    <source>
        <dbReference type="EMBL" id="OGE52041.1"/>
    </source>
</evidence>
<evidence type="ECO:0000256" key="2">
    <source>
        <dbReference type="SAM" id="MobiDB-lite"/>
    </source>
</evidence>
<dbReference type="SUPFAM" id="SSF81296">
    <property type="entry name" value="E set domains"/>
    <property type="match status" value="1"/>
</dbReference>
<dbReference type="InterPro" id="IPR013783">
    <property type="entry name" value="Ig-like_fold"/>
</dbReference>
<dbReference type="AlphaFoldDB" id="A0A1F5LGG9"/>
<dbReference type="CDD" id="cd02851">
    <property type="entry name" value="E_set_GO_C"/>
    <property type="match status" value="1"/>
</dbReference>
<dbReference type="EMBL" id="LXJU01000011">
    <property type="protein sequence ID" value="OGE52041.1"/>
    <property type="molecule type" value="Genomic_DNA"/>
</dbReference>
<evidence type="ECO:0000256" key="1">
    <source>
        <dbReference type="ARBA" id="ARBA00022729"/>
    </source>
</evidence>
<proteinExistence type="predicted"/>
<feature type="region of interest" description="Disordered" evidence="2">
    <location>
        <begin position="26"/>
        <end position="48"/>
    </location>
</feature>
<dbReference type="STRING" id="1835702.A0A1F5LGG9"/>
<sequence length="668" mass="72592">MRLNNLAILWAVGLVRADIQGSPKSAVAFDPQSNDPSSFSQSPPLGQRIKRRKWEVECDSSTGDHPCDNIIDEDVNDYWLSQDSTEHQVVVDLGETRSVNAIEIRPAGEDGWIQEHKVYVSMDKNNWGPPVAFGTWNADNSIKYSIFNPKEAQFVRLVSESPKASISDLNIWEYTVQTDDDFVGGAWGPTIDLPVIAVAGTVIPQTGEVMVWSAYTTEDYNNSPSGYTLMSIWDPASNTVTKRNVSETHHDMFCPGTSWDGSGKLVVSGGSDAARTSLLDPSDKTWIYGPALNRPRGYHASAALGSGDVFLVGGAWNGGTTAKAGEVYSPKTEKWTNRPGCKVQPMLTNDKQGIYRADSHGWLFSWKNDTVFQAGPSKAMNWYHTQGDGDVTPAGSRSTSDDAMSGNAVMYDAVAGKIITFGGSPSYENTDGTQEAFRIEIDDVDVNPIVTSATNENGQSGMNFPRVFHTSVLLPDGTVFVTGGQAHGIPFNEDTAQLTPELYLPRTNSFETDTPNSVIRVYHSISLLLTDGRVFNGGGGLCGNCSANHLDAQIYTPRYLFDENGNLATRPEITNVSGTEVRAGDKFTFKTSGPINTASLVRYGSTTHTVNTDQRRISLDAIKSLSGNVYEVTLPSDPSILVPGWWMLFIMNDNGVPSVSKTIMVPSA</sequence>
<dbReference type="Gene3D" id="2.130.10.80">
    <property type="entry name" value="Galactose oxidase/kelch, beta-propeller"/>
    <property type="match status" value="1"/>
</dbReference>
<accession>A0A1F5LGG9</accession>
<dbReference type="Pfam" id="PF07250">
    <property type="entry name" value="Glyoxal_oxid_N"/>
    <property type="match status" value="1"/>
</dbReference>
<dbReference type="Gene3D" id="2.60.120.260">
    <property type="entry name" value="Galactose-binding domain-like"/>
    <property type="match status" value="1"/>
</dbReference>
<dbReference type="SUPFAM" id="SSF49785">
    <property type="entry name" value="Galactose-binding domain-like"/>
    <property type="match status" value="1"/>
</dbReference>
<dbReference type="InterPro" id="IPR009880">
    <property type="entry name" value="Glyoxal_oxidase_N"/>
</dbReference>
<comment type="caution">
    <text evidence="5">The sequence shown here is derived from an EMBL/GenBank/DDBJ whole genome shotgun (WGS) entry which is preliminary data.</text>
</comment>
<gene>
    <name evidence="5" type="ORF">PENARI_c011G11071</name>
</gene>
<dbReference type="Pfam" id="PF09118">
    <property type="entry name" value="GO-like_E_set"/>
    <property type="match status" value="1"/>
</dbReference>
<dbReference type="GeneID" id="34577472"/>